<name>A0A645FP59_9ZZZZ</name>
<dbReference type="AlphaFoldDB" id="A0A645FP59"/>
<sequence>MIQEILRRNKAQLAELNKKYASSNKQVASLQATIDRLNKEMQESSARLVVLQGELSKRDATIAQLSSDISELAQHAEAQSSTIKEQDKSLHTAYYVFGTANELKEQKILSGGFLKSTKVMQDTFNKDYFLQIDIREVTEIPLYTTKAKLWSTHPEGTYEFVKGANDNLTFQITDTQRFWSLTKYLIIEVN</sequence>
<evidence type="ECO:0000256" key="1">
    <source>
        <dbReference type="SAM" id="Coils"/>
    </source>
</evidence>
<reference evidence="2" key="1">
    <citation type="submission" date="2019-08" db="EMBL/GenBank/DDBJ databases">
        <authorList>
            <person name="Kucharzyk K."/>
            <person name="Murdoch R.W."/>
            <person name="Higgins S."/>
            <person name="Loffler F."/>
        </authorList>
    </citation>
    <scope>NUCLEOTIDE SEQUENCE</scope>
</reference>
<accession>A0A645FP59</accession>
<feature type="coiled-coil region" evidence="1">
    <location>
        <begin position="6"/>
        <end position="54"/>
    </location>
</feature>
<comment type="caution">
    <text evidence="2">The sequence shown here is derived from an EMBL/GenBank/DDBJ whole genome shotgun (WGS) entry which is preliminary data.</text>
</comment>
<dbReference type="EMBL" id="VSSQ01063137">
    <property type="protein sequence ID" value="MPN16215.1"/>
    <property type="molecule type" value="Genomic_DNA"/>
</dbReference>
<keyword evidence="1" id="KW-0175">Coiled coil</keyword>
<gene>
    <name evidence="2" type="ORF">SDC9_163553</name>
</gene>
<proteinExistence type="predicted"/>
<evidence type="ECO:0000313" key="2">
    <source>
        <dbReference type="EMBL" id="MPN16215.1"/>
    </source>
</evidence>
<evidence type="ECO:0008006" key="3">
    <source>
        <dbReference type="Google" id="ProtNLM"/>
    </source>
</evidence>
<organism evidence="2">
    <name type="scientific">bioreactor metagenome</name>
    <dbReference type="NCBI Taxonomy" id="1076179"/>
    <lineage>
        <taxon>unclassified sequences</taxon>
        <taxon>metagenomes</taxon>
        <taxon>ecological metagenomes</taxon>
    </lineage>
</organism>
<dbReference type="Gene3D" id="1.10.287.1490">
    <property type="match status" value="1"/>
</dbReference>
<protein>
    <recommendedName>
        <fullName evidence="3">Chromosome partition protein Smc</fullName>
    </recommendedName>
</protein>